<keyword evidence="1" id="KW-1133">Transmembrane helix</keyword>
<dbReference type="RefSeq" id="WP_044230360.1">
    <property type="nucleotide sequence ID" value="NZ_JPOS01000134.1"/>
</dbReference>
<keyword evidence="1" id="KW-0812">Transmembrane</keyword>
<evidence type="ECO:0000256" key="1">
    <source>
        <dbReference type="SAM" id="Phobius"/>
    </source>
</evidence>
<dbReference type="STRING" id="1524460.IX84_31855"/>
<comment type="caution">
    <text evidence="2">The sequence shown here is derived from an EMBL/GenBank/DDBJ whole genome shotgun (WGS) entry which is preliminary data.</text>
</comment>
<sequence>MSYKDLQDWFTLWKHNKKKAIGVIVFLSIIVFVVALLKKFGEKTGEAFFYRENHNIQESSNVDMGSLNKNELKSKALADFDTLNKDSERIEKLEYSLANFINSDKKENLFYEKLFEEFASSAVVERVMLKGVISPSISFQAYLDDLSTGILSDEFTIERVIFNEKNKVILLRINHESENEIKYE</sequence>
<evidence type="ECO:0000313" key="2">
    <source>
        <dbReference type="EMBL" id="KGE84795.1"/>
    </source>
</evidence>
<dbReference type="EMBL" id="JPOS01000134">
    <property type="protein sequence ID" value="KGE84795.1"/>
    <property type="molecule type" value="Genomic_DNA"/>
</dbReference>
<feature type="transmembrane region" description="Helical" evidence="1">
    <location>
        <begin position="20"/>
        <end position="37"/>
    </location>
</feature>
<name>A0A098RXZ0_9BACT</name>
<keyword evidence="3" id="KW-1185">Reference proteome</keyword>
<dbReference type="AlphaFoldDB" id="A0A098RXZ0"/>
<protein>
    <submittedName>
        <fullName evidence="2">Uncharacterized protein</fullName>
    </submittedName>
</protein>
<reference evidence="2 3" key="1">
    <citation type="journal article" date="2014" name="Int. J. Syst. Evol. Microbiol.">
        <title>Phaeodactylibacter xiamenensis gen. nov., sp. nov., a member of the family Saprospiraceae isolated from the marine alga Phaeodactylum tricornutum.</title>
        <authorList>
            <person name="Chen Z.Jr."/>
            <person name="Lei X."/>
            <person name="Lai Q."/>
            <person name="Li Y."/>
            <person name="Zhang B."/>
            <person name="Zhang J."/>
            <person name="Zhang H."/>
            <person name="Yang L."/>
            <person name="Zheng W."/>
            <person name="Tian Y."/>
            <person name="Yu Z."/>
            <person name="Xu H.Jr."/>
            <person name="Zheng T."/>
        </authorList>
    </citation>
    <scope>NUCLEOTIDE SEQUENCE [LARGE SCALE GENOMIC DNA]</scope>
    <source>
        <strain evidence="2 3">KD52</strain>
    </source>
</reference>
<accession>A0A098RXZ0</accession>
<keyword evidence="1" id="KW-0472">Membrane</keyword>
<gene>
    <name evidence="2" type="ORF">IX84_31855</name>
</gene>
<evidence type="ECO:0000313" key="3">
    <source>
        <dbReference type="Proteomes" id="UP000029736"/>
    </source>
</evidence>
<proteinExistence type="predicted"/>
<organism evidence="2 3">
    <name type="scientific">Phaeodactylibacter xiamenensis</name>
    <dbReference type="NCBI Taxonomy" id="1524460"/>
    <lineage>
        <taxon>Bacteria</taxon>
        <taxon>Pseudomonadati</taxon>
        <taxon>Bacteroidota</taxon>
        <taxon>Saprospiria</taxon>
        <taxon>Saprospirales</taxon>
        <taxon>Haliscomenobacteraceae</taxon>
        <taxon>Phaeodactylibacter</taxon>
    </lineage>
</organism>
<dbReference type="Proteomes" id="UP000029736">
    <property type="component" value="Unassembled WGS sequence"/>
</dbReference>